<dbReference type="InterPro" id="IPR050807">
    <property type="entry name" value="TransReg_Diox_bact_type"/>
</dbReference>
<proteinExistence type="predicted"/>
<evidence type="ECO:0000256" key="1">
    <source>
        <dbReference type="ARBA" id="ARBA00023125"/>
    </source>
</evidence>
<sequence>MEIEEVIGRKIRSVRRAKEITLKELSNLTGISINYLSAIEQGKANPSLKKVDIILFHLEMNWEELFLPITQYQMKMKM</sequence>
<protein>
    <recommendedName>
        <fullName evidence="2">HTH cro/C1-type domain-containing protein</fullName>
    </recommendedName>
</protein>
<dbReference type="SMART" id="SM00530">
    <property type="entry name" value="HTH_XRE"/>
    <property type="match status" value="1"/>
</dbReference>
<dbReference type="SUPFAM" id="SSF47413">
    <property type="entry name" value="lambda repressor-like DNA-binding domains"/>
    <property type="match status" value="1"/>
</dbReference>
<keyword evidence="1" id="KW-0238">DNA-binding</keyword>
<dbReference type="PROSITE" id="PS50943">
    <property type="entry name" value="HTH_CROC1"/>
    <property type="match status" value="1"/>
</dbReference>
<organism evidence="3 4">
    <name type="scientific">Rossellomorea marisflavi</name>
    <dbReference type="NCBI Taxonomy" id="189381"/>
    <lineage>
        <taxon>Bacteria</taxon>
        <taxon>Bacillati</taxon>
        <taxon>Bacillota</taxon>
        <taxon>Bacilli</taxon>
        <taxon>Bacillales</taxon>
        <taxon>Bacillaceae</taxon>
        <taxon>Rossellomorea</taxon>
    </lineage>
</organism>
<dbReference type="CDD" id="cd00093">
    <property type="entry name" value="HTH_XRE"/>
    <property type="match status" value="1"/>
</dbReference>
<dbReference type="OrthoDB" id="1150409at2"/>
<dbReference type="GO" id="GO:0003700">
    <property type="term" value="F:DNA-binding transcription factor activity"/>
    <property type="evidence" value="ECO:0007669"/>
    <property type="project" value="TreeGrafter"/>
</dbReference>
<evidence type="ECO:0000313" key="4">
    <source>
        <dbReference type="Proteomes" id="UP000076510"/>
    </source>
</evidence>
<dbReference type="AlphaFoldDB" id="A0A161S0W2"/>
<dbReference type="Proteomes" id="UP000076510">
    <property type="component" value="Unassembled WGS sequence"/>
</dbReference>
<reference evidence="4" key="1">
    <citation type="submission" date="2016-01" db="EMBL/GenBank/DDBJ databases">
        <title>Whole genome sequencing of Bhargavaea cecembensis T14.</title>
        <authorList>
            <person name="Hong K.W."/>
        </authorList>
    </citation>
    <scope>NUCLEOTIDE SEQUENCE [LARGE SCALE GENOMIC DNA]</scope>
    <source>
        <strain evidence="4">M19</strain>
    </source>
</reference>
<comment type="caution">
    <text evidence="3">The sequence shown here is derived from an EMBL/GenBank/DDBJ whole genome shotgun (WGS) entry which is preliminary data.</text>
</comment>
<accession>A0A161S0W2</accession>
<feature type="domain" description="HTH cro/C1-type" evidence="2">
    <location>
        <begin position="11"/>
        <end position="65"/>
    </location>
</feature>
<dbReference type="EMBL" id="LQQY01000002">
    <property type="protein sequence ID" value="KZE53388.1"/>
    <property type="molecule type" value="Genomic_DNA"/>
</dbReference>
<dbReference type="InterPro" id="IPR001387">
    <property type="entry name" value="Cro/C1-type_HTH"/>
</dbReference>
<dbReference type="PANTHER" id="PTHR46797:SF1">
    <property type="entry name" value="METHYLPHOSPHONATE SYNTHASE"/>
    <property type="match status" value="1"/>
</dbReference>
<name>A0A161S0W2_9BACI</name>
<dbReference type="GO" id="GO:0005829">
    <property type="term" value="C:cytosol"/>
    <property type="evidence" value="ECO:0007669"/>
    <property type="project" value="TreeGrafter"/>
</dbReference>
<dbReference type="Pfam" id="PF01381">
    <property type="entry name" value="HTH_3"/>
    <property type="match status" value="1"/>
</dbReference>
<evidence type="ECO:0000259" key="2">
    <source>
        <dbReference type="PROSITE" id="PS50943"/>
    </source>
</evidence>
<dbReference type="RefSeq" id="WP_063190502.1">
    <property type="nucleotide sequence ID" value="NZ_JAUKEI010000005.1"/>
</dbReference>
<evidence type="ECO:0000313" key="3">
    <source>
        <dbReference type="EMBL" id="KZE53388.1"/>
    </source>
</evidence>
<dbReference type="Gene3D" id="1.10.260.40">
    <property type="entry name" value="lambda repressor-like DNA-binding domains"/>
    <property type="match status" value="1"/>
</dbReference>
<dbReference type="PANTHER" id="PTHR46797">
    <property type="entry name" value="HTH-TYPE TRANSCRIPTIONAL REGULATOR"/>
    <property type="match status" value="1"/>
</dbReference>
<gene>
    <name evidence="3" type="ORF">AV649_11535</name>
</gene>
<dbReference type="GO" id="GO:0003677">
    <property type="term" value="F:DNA binding"/>
    <property type="evidence" value="ECO:0007669"/>
    <property type="project" value="UniProtKB-KW"/>
</dbReference>
<dbReference type="InterPro" id="IPR010982">
    <property type="entry name" value="Lambda_DNA-bd_dom_sf"/>
</dbReference>